<dbReference type="EC" id="2.7.13.3" evidence="2"/>
<protein>
    <recommendedName>
        <fullName evidence="2">histidine kinase</fullName>
        <ecNumber evidence="2">2.7.13.3</ecNumber>
    </recommendedName>
</protein>
<dbReference type="SMART" id="SM00387">
    <property type="entry name" value="HATPase_c"/>
    <property type="match status" value="1"/>
</dbReference>
<feature type="transmembrane region" description="Helical" evidence="4">
    <location>
        <begin position="377"/>
        <end position="402"/>
    </location>
</feature>
<feature type="transmembrane region" description="Helical" evidence="4">
    <location>
        <begin position="285"/>
        <end position="305"/>
    </location>
</feature>
<evidence type="ECO:0000313" key="8">
    <source>
        <dbReference type="Proteomes" id="UP000290407"/>
    </source>
</evidence>
<dbReference type="EMBL" id="SBLB01000001">
    <property type="protein sequence ID" value="RYC71798.1"/>
    <property type="molecule type" value="Genomic_DNA"/>
</dbReference>
<keyword evidence="4" id="KW-0472">Membrane</keyword>
<evidence type="ECO:0000313" key="7">
    <source>
        <dbReference type="EMBL" id="RYC71798.1"/>
    </source>
</evidence>
<feature type="transmembrane region" description="Helical" evidence="4">
    <location>
        <begin position="194"/>
        <end position="214"/>
    </location>
</feature>
<gene>
    <name evidence="7" type="ORF">EQG79_06630</name>
</gene>
<keyword evidence="4" id="KW-0812">Transmembrane</keyword>
<keyword evidence="7" id="KW-0808">Transferase</keyword>
<dbReference type="InterPro" id="IPR003594">
    <property type="entry name" value="HATPase_dom"/>
</dbReference>
<evidence type="ECO:0000256" key="3">
    <source>
        <dbReference type="ARBA" id="ARBA00022553"/>
    </source>
</evidence>
<dbReference type="InterPro" id="IPR036890">
    <property type="entry name" value="HATPase_C_sf"/>
</dbReference>
<evidence type="ECO:0000256" key="2">
    <source>
        <dbReference type="ARBA" id="ARBA00012438"/>
    </source>
</evidence>
<dbReference type="PANTHER" id="PTHR43065">
    <property type="entry name" value="SENSOR HISTIDINE KINASE"/>
    <property type="match status" value="1"/>
</dbReference>
<feature type="transmembrane region" description="Helical" evidence="4">
    <location>
        <begin position="259"/>
        <end position="278"/>
    </location>
</feature>
<dbReference type="Gene3D" id="3.30.565.10">
    <property type="entry name" value="Histidine kinase-like ATPase, C-terminal domain"/>
    <property type="match status" value="1"/>
</dbReference>
<feature type="transmembrane region" description="Helical" evidence="4">
    <location>
        <begin position="221"/>
        <end position="239"/>
    </location>
</feature>
<evidence type="ECO:0000256" key="5">
    <source>
        <dbReference type="SAM" id="SignalP"/>
    </source>
</evidence>
<proteinExistence type="predicted"/>
<dbReference type="GO" id="GO:0000155">
    <property type="term" value="F:phosphorelay sensor kinase activity"/>
    <property type="evidence" value="ECO:0007669"/>
    <property type="project" value="InterPro"/>
</dbReference>
<evidence type="ECO:0000256" key="4">
    <source>
        <dbReference type="SAM" id="Phobius"/>
    </source>
</evidence>
<dbReference type="InterPro" id="IPR036097">
    <property type="entry name" value="HisK_dim/P_sf"/>
</dbReference>
<feature type="chain" id="PRO_5020753911" description="histidine kinase" evidence="5">
    <location>
        <begin position="24"/>
        <end position="726"/>
    </location>
</feature>
<dbReference type="Gene3D" id="2.60.120.260">
    <property type="entry name" value="Galactose-binding domain-like"/>
    <property type="match status" value="1"/>
</dbReference>
<keyword evidence="4" id="KW-1133">Transmembrane helix</keyword>
<dbReference type="AlphaFoldDB" id="A0A4V1RWX6"/>
<organism evidence="7 8">
    <name type="scientific">Spirosoma sordidisoli</name>
    <dbReference type="NCBI Taxonomy" id="2502893"/>
    <lineage>
        <taxon>Bacteria</taxon>
        <taxon>Pseudomonadati</taxon>
        <taxon>Bacteroidota</taxon>
        <taxon>Cytophagia</taxon>
        <taxon>Cytophagales</taxon>
        <taxon>Cytophagaceae</taxon>
        <taxon>Spirosoma</taxon>
    </lineage>
</organism>
<dbReference type="InterPro" id="IPR008979">
    <property type="entry name" value="Galactose-bd-like_sf"/>
</dbReference>
<sequence length="726" mass="81327">MMRYLYRLGMCLFVLSGSLNARAQAIVIENFSSVDVGWKNAWRFRAGDSTGWANPDYNHGHWQKISPRIRITENTKLWQAGHGWFRRIIQLQRPEKDELVMTFRQFGASEVYLDGKRLASLKPALFDSGGSQRLVAFVPLPISDTSRHTLAVHYTFRRDSIIGNSVNKMPFQVSFQTADRAPVELMSNQAQSAAMEYLLTGIFGVLSLLHLLFYRANRSQRVNLVLALTMLSFSLIFLIDQISSQVGTLTLDSGLLLGFWVMVNLALGLLLLSVYIYLGRRLGVVFWAISAILLFMVVYGCVLYSVINGKAWISFIVVLIEYTRVSWLARRRNPDPDSHLPWKSLRFSLFSLLAIIGINILAQLLNGLSDTVTPSLWLVLPTAILGLMMMFSIPIGLSFSLVSDYARTYQALREQFEAVRRLSAQTLAQEQEKQHLLANQNQLLEQQVADRTAELNQSLIELRDTQTQLIQREKLASLGELTAGIAHEIQNPLNFVKNFSEVSTELVTELAQEAQSPTRDQALEAELLADLTQNLQKITHHGNRASSIVKGMLEHSRSIVGEKQLTDLNALASENCKLAYAGFQTRVPTFEAALVTDFDSTLGLVPVVSQEIGRVLLNLFSNALYALHKRQQTAEPGYQPTLHIRTRRHDACIRIRIRDNGTGIPDEVLPKLFQPFFTTKPTGEGTGLGLSLSYDIITKGYGGTITVTSEEGQFTEFTISLPIGTQ</sequence>
<evidence type="ECO:0000256" key="1">
    <source>
        <dbReference type="ARBA" id="ARBA00000085"/>
    </source>
</evidence>
<evidence type="ECO:0000259" key="6">
    <source>
        <dbReference type="PROSITE" id="PS50109"/>
    </source>
</evidence>
<dbReference type="Pfam" id="PF02518">
    <property type="entry name" value="HATPase_c"/>
    <property type="match status" value="1"/>
</dbReference>
<dbReference type="SUPFAM" id="SSF55874">
    <property type="entry name" value="ATPase domain of HSP90 chaperone/DNA topoisomerase II/histidine kinase"/>
    <property type="match status" value="1"/>
</dbReference>
<accession>A0A4V1RWX6</accession>
<dbReference type="PROSITE" id="PS50109">
    <property type="entry name" value="HIS_KIN"/>
    <property type="match status" value="1"/>
</dbReference>
<reference evidence="7 8" key="1">
    <citation type="submission" date="2019-01" db="EMBL/GenBank/DDBJ databases">
        <title>Spirosoma flava sp. nov., a propanil-degrading bacterium isolated from herbicide-contaminated soil.</title>
        <authorList>
            <person name="Zhang L."/>
            <person name="Jiang J.-D."/>
        </authorList>
    </citation>
    <scope>NUCLEOTIDE SEQUENCE [LARGE SCALE GENOMIC DNA]</scope>
    <source>
        <strain evidence="7 8">TY50</strain>
    </source>
</reference>
<dbReference type="InterPro" id="IPR004358">
    <property type="entry name" value="Sig_transdc_His_kin-like_C"/>
</dbReference>
<comment type="catalytic activity">
    <reaction evidence="1">
        <text>ATP + protein L-histidine = ADP + protein N-phospho-L-histidine.</text>
        <dbReference type="EC" id="2.7.13.3"/>
    </reaction>
</comment>
<dbReference type="CDD" id="cd00082">
    <property type="entry name" value="HisKA"/>
    <property type="match status" value="1"/>
</dbReference>
<name>A0A4V1RWX6_9BACT</name>
<dbReference type="PANTHER" id="PTHR43065:SF42">
    <property type="entry name" value="TWO-COMPONENT SENSOR PPRA"/>
    <property type="match status" value="1"/>
</dbReference>
<feature type="signal peptide" evidence="5">
    <location>
        <begin position="1"/>
        <end position="23"/>
    </location>
</feature>
<dbReference type="InterPro" id="IPR005467">
    <property type="entry name" value="His_kinase_dom"/>
</dbReference>
<dbReference type="Pfam" id="PF00512">
    <property type="entry name" value="HisKA"/>
    <property type="match status" value="1"/>
</dbReference>
<comment type="caution">
    <text evidence="7">The sequence shown here is derived from an EMBL/GenBank/DDBJ whole genome shotgun (WGS) entry which is preliminary data.</text>
</comment>
<keyword evidence="3" id="KW-0597">Phosphoprotein</keyword>
<keyword evidence="7" id="KW-0418">Kinase</keyword>
<dbReference type="SUPFAM" id="SSF49785">
    <property type="entry name" value="Galactose-binding domain-like"/>
    <property type="match status" value="1"/>
</dbReference>
<feature type="domain" description="Histidine kinase" evidence="6">
    <location>
        <begin position="484"/>
        <end position="725"/>
    </location>
</feature>
<feature type="transmembrane region" description="Helical" evidence="4">
    <location>
        <begin position="347"/>
        <end position="365"/>
    </location>
</feature>
<dbReference type="PRINTS" id="PR00344">
    <property type="entry name" value="BCTRLSENSOR"/>
</dbReference>
<keyword evidence="8" id="KW-1185">Reference proteome</keyword>
<dbReference type="Proteomes" id="UP000290407">
    <property type="component" value="Unassembled WGS sequence"/>
</dbReference>
<dbReference type="SUPFAM" id="SSF47384">
    <property type="entry name" value="Homodimeric domain of signal transducing histidine kinase"/>
    <property type="match status" value="1"/>
</dbReference>
<dbReference type="Gene3D" id="1.10.287.130">
    <property type="match status" value="1"/>
</dbReference>
<keyword evidence="5" id="KW-0732">Signal</keyword>
<dbReference type="SMART" id="SM00388">
    <property type="entry name" value="HisKA"/>
    <property type="match status" value="1"/>
</dbReference>
<dbReference type="InterPro" id="IPR003661">
    <property type="entry name" value="HisK_dim/P_dom"/>
</dbReference>